<evidence type="ECO:0000256" key="2">
    <source>
        <dbReference type="ARBA" id="ARBA00008955"/>
    </source>
</evidence>
<dbReference type="FunFam" id="3.10.400.20:FF:000001">
    <property type="entry name" value="Malignant T-cell-amplified sequence 1"/>
    <property type="match status" value="1"/>
</dbReference>
<evidence type="ECO:0000313" key="6">
    <source>
        <dbReference type="Proteomes" id="UP000515146"/>
    </source>
</evidence>
<accession>A0A6P6XTV8</accession>
<evidence type="ECO:0000256" key="1">
    <source>
        <dbReference type="ARBA" id="ARBA00004496"/>
    </source>
</evidence>
<evidence type="ECO:0000259" key="5">
    <source>
        <dbReference type="SMART" id="SM00359"/>
    </source>
</evidence>
<dbReference type="FunCoup" id="A0A6P6XTV8">
    <property type="interactions" value="686"/>
</dbReference>
<evidence type="ECO:0000256" key="4">
    <source>
        <dbReference type="PIRNR" id="PIRNR005067"/>
    </source>
</evidence>
<protein>
    <submittedName>
        <fullName evidence="7">Malignant T-cell-amplified sequence 1-B-like</fullName>
    </submittedName>
</protein>
<dbReference type="RefSeq" id="XP_027196276.1">
    <property type="nucleotide sequence ID" value="XM_027340475.1"/>
</dbReference>
<dbReference type="GO" id="GO:0002188">
    <property type="term" value="P:translation reinitiation"/>
    <property type="evidence" value="ECO:0007669"/>
    <property type="project" value="UniProtKB-ARBA"/>
</dbReference>
<evidence type="ECO:0000313" key="7">
    <source>
        <dbReference type="RefSeq" id="XP_027196276.1"/>
    </source>
</evidence>
<dbReference type="Pfam" id="PF17832">
    <property type="entry name" value="Pre-PUA"/>
    <property type="match status" value="1"/>
</dbReference>
<dbReference type="PROSITE" id="PS50890">
    <property type="entry name" value="PUA"/>
    <property type="match status" value="1"/>
</dbReference>
<dbReference type="OrthoDB" id="10249667at2759"/>
<sequence length="182" mass="20618">MFKKFEDTNVSGVTQLKSSVQKGIKNRLVEQFPYIENYIDEIIPKKENLRIVKCQDHIEVIVNSAGDYLFFRQRDDCYYPTLRLIHKYPFICPLMQVDEGAITFVLSGANIMCPGLTSKGAIMTDGLPAETIVTVMAEHKQNALAVGKLKMSVDDIAKINRGVAIENIHFLNDGLWRLKPNK</sequence>
<dbReference type="InterPro" id="IPR015947">
    <property type="entry name" value="PUA-like_sf"/>
</dbReference>
<evidence type="ECO:0000256" key="3">
    <source>
        <dbReference type="ARBA" id="ARBA00022490"/>
    </source>
</evidence>
<keyword evidence="3 4" id="KW-0963">Cytoplasm</keyword>
<dbReference type="InterPro" id="IPR004521">
    <property type="entry name" value="Uncharacterised_CHP00451"/>
</dbReference>
<gene>
    <name evidence="7" type="primary">LOC113790772</name>
</gene>
<dbReference type="CDD" id="cd11609">
    <property type="entry name" value="MCT1_N"/>
    <property type="match status" value="1"/>
</dbReference>
<dbReference type="SMART" id="SM00359">
    <property type="entry name" value="PUA"/>
    <property type="match status" value="1"/>
</dbReference>
<dbReference type="GO" id="GO:0001731">
    <property type="term" value="P:formation of translation preinitiation complex"/>
    <property type="evidence" value="ECO:0007669"/>
    <property type="project" value="TreeGrafter"/>
</dbReference>
<dbReference type="GO" id="GO:0003723">
    <property type="term" value="F:RNA binding"/>
    <property type="evidence" value="ECO:0007669"/>
    <property type="project" value="InterPro"/>
</dbReference>
<dbReference type="GeneID" id="113790772"/>
<dbReference type="KEGG" id="dpte:113790772"/>
<dbReference type="PIRSF" id="PIRSF005067">
    <property type="entry name" value="Tma_RNA-bind_prd"/>
    <property type="match status" value="1"/>
</dbReference>
<dbReference type="InterPro" id="IPR041366">
    <property type="entry name" value="Pre-PUA"/>
</dbReference>
<dbReference type="Proteomes" id="UP000515146">
    <property type="component" value="Unplaced"/>
</dbReference>
<proteinExistence type="inferred from homology"/>
<dbReference type="Pfam" id="PF01472">
    <property type="entry name" value="PUA"/>
    <property type="match status" value="1"/>
</dbReference>
<dbReference type="InterPro" id="IPR002478">
    <property type="entry name" value="PUA"/>
</dbReference>
<dbReference type="Gene3D" id="3.10.400.20">
    <property type="match status" value="1"/>
</dbReference>
<dbReference type="PANTHER" id="PTHR22798">
    <property type="entry name" value="MCT-1 PROTEIN"/>
    <property type="match status" value="1"/>
</dbReference>
<dbReference type="InParanoid" id="A0A6P6XTV8"/>
<feature type="domain" description="PUA" evidence="5">
    <location>
        <begin position="93"/>
        <end position="172"/>
    </location>
</feature>
<dbReference type="SUPFAM" id="SSF88697">
    <property type="entry name" value="PUA domain-like"/>
    <property type="match status" value="1"/>
</dbReference>
<dbReference type="PANTHER" id="PTHR22798:SF0">
    <property type="entry name" value="MALIGNANT T-CELL-AMPLIFIED SEQUENCE 1"/>
    <property type="match status" value="1"/>
</dbReference>
<dbReference type="AlphaFoldDB" id="A0A6P6XTV8"/>
<dbReference type="OMA" id="GVENIHY"/>
<dbReference type="GO" id="GO:0005737">
    <property type="term" value="C:cytoplasm"/>
    <property type="evidence" value="ECO:0007669"/>
    <property type="project" value="UniProtKB-SubCell"/>
</dbReference>
<dbReference type="CDD" id="cd21155">
    <property type="entry name" value="PUA_MCTS-1-like"/>
    <property type="match status" value="1"/>
</dbReference>
<comment type="similarity">
    <text evidence="2">Belongs to the MCTS1 family.</text>
</comment>
<organism evidence="6 7">
    <name type="scientific">Dermatophagoides pteronyssinus</name>
    <name type="common">European house dust mite</name>
    <dbReference type="NCBI Taxonomy" id="6956"/>
    <lineage>
        <taxon>Eukaryota</taxon>
        <taxon>Metazoa</taxon>
        <taxon>Ecdysozoa</taxon>
        <taxon>Arthropoda</taxon>
        <taxon>Chelicerata</taxon>
        <taxon>Arachnida</taxon>
        <taxon>Acari</taxon>
        <taxon>Acariformes</taxon>
        <taxon>Sarcoptiformes</taxon>
        <taxon>Astigmata</taxon>
        <taxon>Psoroptidia</taxon>
        <taxon>Analgoidea</taxon>
        <taxon>Pyroglyphidae</taxon>
        <taxon>Dermatophagoidinae</taxon>
        <taxon>Dermatophagoides</taxon>
    </lineage>
</organism>
<name>A0A6P6XTV8_DERPT</name>
<comment type="subcellular location">
    <subcellularLocation>
        <location evidence="1 4">Cytoplasm</location>
    </subcellularLocation>
</comment>
<dbReference type="NCBIfam" id="TIGR00451">
    <property type="entry name" value="unchar_dom_2"/>
    <property type="match status" value="1"/>
</dbReference>
<reference evidence="7" key="1">
    <citation type="submission" date="2025-08" db="UniProtKB">
        <authorList>
            <consortium name="RefSeq"/>
        </authorList>
    </citation>
    <scope>IDENTIFICATION</scope>
    <source>
        <strain evidence="7">Airmid</strain>
    </source>
</reference>
<keyword evidence="6" id="KW-1185">Reference proteome</keyword>
<dbReference type="InterPro" id="IPR016437">
    <property type="entry name" value="MCT-1/Tma20"/>
</dbReference>